<accession>A0A5C3KKV7</accession>
<dbReference type="STRING" id="230819.A0A5C3KKV7"/>
<protein>
    <recommendedName>
        <fullName evidence="3">DUF6533 domain-containing protein</fullName>
    </recommendedName>
</protein>
<dbReference type="EMBL" id="ML210296">
    <property type="protein sequence ID" value="TFK20543.1"/>
    <property type="molecule type" value="Genomic_DNA"/>
</dbReference>
<feature type="transmembrane region" description="Helical" evidence="2">
    <location>
        <begin position="126"/>
        <end position="146"/>
    </location>
</feature>
<evidence type="ECO:0000259" key="3">
    <source>
        <dbReference type="Pfam" id="PF20151"/>
    </source>
</evidence>
<dbReference type="AlphaFoldDB" id="A0A5C3KKV7"/>
<keyword evidence="2" id="KW-0812">Transmembrane</keyword>
<proteinExistence type="predicted"/>
<evidence type="ECO:0000313" key="5">
    <source>
        <dbReference type="Proteomes" id="UP000307440"/>
    </source>
</evidence>
<dbReference type="OrthoDB" id="3350812at2759"/>
<keyword evidence="2" id="KW-0472">Membrane</keyword>
<keyword evidence="5" id="KW-1185">Reference proteome</keyword>
<feature type="transmembrane region" description="Helical" evidence="2">
    <location>
        <begin position="56"/>
        <end position="77"/>
    </location>
</feature>
<name>A0A5C3KKV7_COPMA</name>
<dbReference type="Pfam" id="PF20151">
    <property type="entry name" value="DUF6533"/>
    <property type="match status" value="1"/>
</dbReference>
<feature type="region of interest" description="Disordered" evidence="1">
    <location>
        <begin position="291"/>
        <end position="342"/>
    </location>
</feature>
<dbReference type="InterPro" id="IPR045340">
    <property type="entry name" value="DUF6533"/>
</dbReference>
<reference evidence="4 5" key="1">
    <citation type="journal article" date="2019" name="Nat. Ecol. Evol.">
        <title>Megaphylogeny resolves global patterns of mushroom evolution.</title>
        <authorList>
            <person name="Varga T."/>
            <person name="Krizsan K."/>
            <person name="Foldi C."/>
            <person name="Dima B."/>
            <person name="Sanchez-Garcia M."/>
            <person name="Sanchez-Ramirez S."/>
            <person name="Szollosi G.J."/>
            <person name="Szarkandi J.G."/>
            <person name="Papp V."/>
            <person name="Albert L."/>
            <person name="Andreopoulos W."/>
            <person name="Angelini C."/>
            <person name="Antonin V."/>
            <person name="Barry K.W."/>
            <person name="Bougher N.L."/>
            <person name="Buchanan P."/>
            <person name="Buyck B."/>
            <person name="Bense V."/>
            <person name="Catcheside P."/>
            <person name="Chovatia M."/>
            <person name="Cooper J."/>
            <person name="Damon W."/>
            <person name="Desjardin D."/>
            <person name="Finy P."/>
            <person name="Geml J."/>
            <person name="Haridas S."/>
            <person name="Hughes K."/>
            <person name="Justo A."/>
            <person name="Karasinski D."/>
            <person name="Kautmanova I."/>
            <person name="Kiss B."/>
            <person name="Kocsube S."/>
            <person name="Kotiranta H."/>
            <person name="LaButti K.M."/>
            <person name="Lechner B.E."/>
            <person name="Liimatainen K."/>
            <person name="Lipzen A."/>
            <person name="Lukacs Z."/>
            <person name="Mihaltcheva S."/>
            <person name="Morgado L.N."/>
            <person name="Niskanen T."/>
            <person name="Noordeloos M.E."/>
            <person name="Ohm R.A."/>
            <person name="Ortiz-Santana B."/>
            <person name="Ovrebo C."/>
            <person name="Racz N."/>
            <person name="Riley R."/>
            <person name="Savchenko A."/>
            <person name="Shiryaev A."/>
            <person name="Soop K."/>
            <person name="Spirin V."/>
            <person name="Szebenyi C."/>
            <person name="Tomsovsky M."/>
            <person name="Tulloss R.E."/>
            <person name="Uehling J."/>
            <person name="Grigoriev I.V."/>
            <person name="Vagvolgyi C."/>
            <person name="Papp T."/>
            <person name="Martin F.M."/>
            <person name="Miettinen O."/>
            <person name="Hibbett D.S."/>
            <person name="Nagy L.G."/>
        </authorList>
    </citation>
    <scope>NUCLEOTIDE SEQUENCE [LARGE SCALE GENOMIC DNA]</scope>
    <source>
        <strain evidence="4 5">CBS 121175</strain>
    </source>
</reference>
<feature type="compositionally biased region" description="Polar residues" evidence="1">
    <location>
        <begin position="309"/>
        <end position="318"/>
    </location>
</feature>
<feature type="transmembrane region" description="Helical" evidence="2">
    <location>
        <begin position="166"/>
        <end position="194"/>
    </location>
</feature>
<gene>
    <name evidence="4" type="ORF">FA15DRAFT_759312</name>
</gene>
<evidence type="ECO:0000256" key="1">
    <source>
        <dbReference type="SAM" id="MobiDB-lite"/>
    </source>
</evidence>
<feature type="transmembrane region" description="Helical" evidence="2">
    <location>
        <begin position="215"/>
        <end position="235"/>
    </location>
</feature>
<feature type="transmembrane region" description="Helical" evidence="2">
    <location>
        <begin position="14"/>
        <end position="36"/>
    </location>
</feature>
<evidence type="ECO:0000313" key="4">
    <source>
        <dbReference type="EMBL" id="TFK20543.1"/>
    </source>
</evidence>
<sequence length="342" mass="37369">MESSPSELPNLSQLSSYFLGTCFTLASMVVLILEYIQTVEQEAKLIWPTKWSAVKVIFILNRYLPLVFVPPVAYFNVTLITPTLMCKSLFTVFAVGIAGSVITADALLYIRIYAVSGRSQTVRNILIANALCVLGLTLGPWGVYVFKTTFVQPPFHRRGCFAVEPGPSLLVMLAFGSLLYSTILTASLFVFYAARLNRASSRVNPLLKVLYIDGAMYFIFIAAFSIVNGLVSVLSPERVPYRFIVVIPQAISHNILAARMVLHIRQAARTDMGFQSSGGSKRMTIIEFKAASEPPRSTSESGLAAGEEAQSNQSNSIGSGIHIDPGSLDGRTWGTKAQWHGV</sequence>
<feature type="domain" description="DUF6533" evidence="3">
    <location>
        <begin position="22"/>
        <end position="67"/>
    </location>
</feature>
<keyword evidence="2" id="KW-1133">Transmembrane helix</keyword>
<feature type="transmembrane region" description="Helical" evidence="2">
    <location>
        <begin position="241"/>
        <end position="262"/>
    </location>
</feature>
<feature type="transmembrane region" description="Helical" evidence="2">
    <location>
        <begin position="89"/>
        <end position="114"/>
    </location>
</feature>
<evidence type="ECO:0000256" key="2">
    <source>
        <dbReference type="SAM" id="Phobius"/>
    </source>
</evidence>
<organism evidence="4 5">
    <name type="scientific">Coprinopsis marcescibilis</name>
    <name type="common">Agaric fungus</name>
    <name type="synonym">Psathyrella marcescibilis</name>
    <dbReference type="NCBI Taxonomy" id="230819"/>
    <lineage>
        <taxon>Eukaryota</taxon>
        <taxon>Fungi</taxon>
        <taxon>Dikarya</taxon>
        <taxon>Basidiomycota</taxon>
        <taxon>Agaricomycotina</taxon>
        <taxon>Agaricomycetes</taxon>
        <taxon>Agaricomycetidae</taxon>
        <taxon>Agaricales</taxon>
        <taxon>Agaricineae</taxon>
        <taxon>Psathyrellaceae</taxon>
        <taxon>Coprinopsis</taxon>
    </lineage>
</organism>
<dbReference type="Proteomes" id="UP000307440">
    <property type="component" value="Unassembled WGS sequence"/>
</dbReference>